<keyword evidence="2" id="KW-0472">Membrane</keyword>
<name>A0A2X2D716_PSELU</name>
<gene>
    <name evidence="5" type="primary">zot_3</name>
    <name evidence="4" type="synonym">zot_2</name>
    <name evidence="4" type="ORF">NCTC11842_05933</name>
    <name evidence="5" type="ORF">NCTC11842_05952</name>
</gene>
<dbReference type="Pfam" id="PF05707">
    <property type="entry name" value="Zot"/>
    <property type="match status" value="1"/>
</dbReference>
<feature type="region of interest" description="Disordered" evidence="1">
    <location>
        <begin position="381"/>
        <end position="412"/>
    </location>
</feature>
<dbReference type="AlphaFoldDB" id="A0A2X2D716"/>
<evidence type="ECO:0000256" key="1">
    <source>
        <dbReference type="SAM" id="MobiDB-lite"/>
    </source>
</evidence>
<dbReference type="Gene3D" id="3.40.50.300">
    <property type="entry name" value="P-loop containing nucleotide triphosphate hydrolases"/>
    <property type="match status" value="1"/>
</dbReference>
<feature type="domain" description="Zona occludens toxin N-terminal" evidence="3">
    <location>
        <begin position="3"/>
        <end position="194"/>
    </location>
</feature>
<accession>A0A2X2D716</accession>
<protein>
    <submittedName>
        <fullName evidence="5">Putative phage-related membrane protein</fullName>
    </submittedName>
</protein>
<evidence type="ECO:0000259" key="3">
    <source>
        <dbReference type="Pfam" id="PF05707"/>
    </source>
</evidence>
<sequence length="412" mass="45878">MAIDLYAGKPRSGKSYSVTEHVIIPSLKEGRHVITNIPLEREQLLADYPAGQITQVQKGWENEPDWADGIPNGAVLIMDECWRRWKSGQKVTQANPKDLELFKEHGHRVDDDGKTLRVVLVTQFASDLPSWLREMVDQMYFSTKLAAAGAKNRFRVDIYEGAPTGAKIPQNLLIRSTFGSYKPEIYKYYRSATQSSTGDVGDESKADKRGNIWRSPMTWVYLAGAPIAIMIALYCLNNIYAKNTNAISQAKQEAPVNPLPANLQHVEPKPVQTQQVVQQPRVNPDAPQPSQMWRVVGYIKRGKGYDYRGTDSRVEGPMMEDQIILAHSLGGTRYVPASTCTAYSDHINYYCDIEGERITPWTGKLGISKNLPVTAGQAVQSVSSERSDQRTDAQPVSPSQAFNNPLPPQTGV</sequence>
<evidence type="ECO:0000313" key="4">
    <source>
        <dbReference type="EMBL" id="SPZ16893.1"/>
    </source>
</evidence>
<dbReference type="EMBL" id="UAUF01000016">
    <property type="protein sequence ID" value="SPZ16912.1"/>
    <property type="molecule type" value="Genomic_DNA"/>
</dbReference>
<keyword evidence="2" id="KW-0812">Transmembrane</keyword>
<organism evidence="5 6">
    <name type="scientific">Pseudomonas luteola</name>
    <dbReference type="NCBI Taxonomy" id="47886"/>
    <lineage>
        <taxon>Bacteria</taxon>
        <taxon>Pseudomonadati</taxon>
        <taxon>Pseudomonadota</taxon>
        <taxon>Gammaproteobacteria</taxon>
        <taxon>Pseudomonadales</taxon>
        <taxon>Pseudomonadaceae</taxon>
        <taxon>Pseudomonas</taxon>
    </lineage>
</organism>
<keyword evidence="2" id="KW-1133">Transmembrane helix</keyword>
<evidence type="ECO:0000313" key="6">
    <source>
        <dbReference type="Proteomes" id="UP000250443"/>
    </source>
</evidence>
<dbReference type="InterPro" id="IPR027417">
    <property type="entry name" value="P-loop_NTPase"/>
</dbReference>
<dbReference type="EMBL" id="UAUF01000016">
    <property type="protein sequence ID" value="SPZ16893.1"/>
    <property type="molecule type" value="Genomic_DNA"/>
</dbReference>
<feature type="transmembrane region" description="Helical" evidence="2">
    <location>
        <begin position="218"/>
        <end position="240"/>
    </location>
</feature>
<dbReference type="Proteomes" id="UP000250443">
    <property type="component" value="Unassembled WGS sequence"/>
</dbReference>
<dbReference type="RefSeq" id="WP_112298074.1">
    <property type="nucleotide sequence ID" value="NZ_UAUF01000016.1"/>
</dbReference>
<evidence type="ECO:0000256" key="2">
    <source>
        <dbReference type="SAM" id="Phobius"/>
    </source>
</evidence>
<proteinExistence type="predicted"/>
<evidence type="ECO:0000313" key="5">
    <source>
        <dbReference type="EMBL" id="SPZ16912.1"/>
    </source>
</evidence>
<reference evidence="5 6" key="1">
    <citation type="submission" date="2018-06" db="EMBL/GenBank/DDBJ databases">
        <authorList>
            <consortium name="Pathogen Informatics"/>
            <person name="Doyle S."/>
        </authorList>
    </citation>
    <scope>NUCLEOTIDE SEQUENCE [LARGE SCALE GENOMIC DNA]</scope>
    <source>
        <strain evidence="5 6">NCTC11842</strain>
    </source>
</reference>
<dbReference type="InterPro" id="IPR008900">
    <property type="entry name" value="Zot_N"/>
</dbReference>
<feature type="compositionally biased region" description="Polar residues" evidence="1">
    <location>
        <begin position="392"/>
        <end position="403"/>
    </location>
</feature>